<organism evidence="6 7">
    <name type="scientific">Zasmidium cellare ATCC 36951</name>
    <dbReference type="NCBI Taxonomy" id="1080233"/>
    <lineage>
        <taxon>Eukaryota</taxon>
        <taxon>Fungi</taxon>
        <taxon>Dikarya</taxon>
        <taxon>Ascomycota</taxon>
        <taxon>Pezizomycotina</taxon>
        <taxon>Dothideomycetes</taxon>
        <taxon>Dothideomycetidae</taxon>
        <taxon>Mycosphaerellales</taxon>
        <taxon>Mycosphaerellaceae</taxon>
        <taxon>Zasmidium</taxon>
    </lineage>
</organism>
<dbReference type="EMBL" id="ML993584">
    <property type="protein sequence ID" value="KAF2170921.1"/>
    <property type="molecule type" value="Genomic_DNA"/>
</dbReference>
<dbReference type="Pfam" id="PF24827">
    <property type="entry name" value="AstE_AspA_cat"/>
    <property type="match status" value="1"/>
</dbReference>
<dbReference type="RefSeq" id="XP_033671810.1">
    <property type="nucleotide sequence ID" value="XM_033804694.1"/>
</dbReference>
<keyword evidence="2" id="KW-0479">Metal-binding</keyword>
<comment type="cofactor">
    <cofactor evidence="1">
        <name>Zn(2+)</name>
        <dbReference type="ChEBI" id="CHEBI:29105"/>
    </cofactor>
</comment>
<sequence length="375" mass="40057">MKSTEIIQRALLLGSLAATGSSKTIETGDILQGYPVISSLDVEDVPANTISRFWLSPAAGQGGLPYFLPIFVARGTPESAQTGPRLSLSASIHGDELNPVAVVQRIFSQLNSSISSGTFNGTVIGLPTLNPQGNFLNQRNFFTSSSNGFFTDLNRNFPGANISSGGSLPETYTDAVWTHVWGNTSNVDVAVDFHTLSTGSLGPLWCYADYRAPGVQRIAELAAPDMIKIDPGEPGSIETTFVENGIPAITLEIGPANLWNRTLIQRAVDFSFRLMGEYNMLNSSLPDVGLENTYIATNFSNPRASYSGWVELDIGVLEDVEEGQVIGRVVSSWGDKLEDIISEVTGRVLTVLVDPAVEIGASVASIGYTATAEES</sequence>
<dbReference type="PANTHER" id="PTHR37326:SF1">
    <property type="entry name" value="BLL3975 PROTEIN"/>
    <property type="match status" value="1"/>
</dbReference>
<proteinExistence type="predicted"/>
<dbReference type="SUPFAM" id="SSF53187">
    <property type="entry name" value="Zn-dependent exopeptidases"/>
    <property type="match status" value="1"/>
</dbReference>
<dbReference type="GO" id="GO:0046872">
    <property type="term" value="F:metal ion binding"/>
    <property type="evidence" value="ECO:0007669"/>
    <property type="project" value="UniProtKB-KW"/>
</dbReference>
<dbReference type="InterPro" id="IPR055438">
    <property type="entry name" value="AstE_AspA_cat"/>
</dbReference>
<evidence type="ECO:0000256" key="4">
    <source>
        <dbReference type="ARBA" id="ARBA00022833"/>
    </source>
</evidence>
<gene>
    <name evidence="6" type="ORF">M409DRAFT_18892</name>
</gene>
<keyword evidence="3" id="KW-0378">Hydrolase</keyword>
<dbReference type="GeneID" id="54557966"/>
<evidence type="ECO:0000256" key="3">
    <source>
        <dbReference type="ARBA" id="ARBA00022801"/>
    </source>
</evidence>
<dbReference type="InterPro" id="IPR053138">
    <property type="entry name" value="N-alpha-Ac-DABA_deacetylase"/>
</dbReference>
<evidence type="ECO:0000259" key="5">
    <source>
        <dbReference type="Pfam" id="PF24827"/>
    </source>
</evidence>
<dbReference type="CDD" id="cd06251">
    <property type="entry name" value="M14_ASTE_ASPA-like"/>
    <property type="match status" value="1"/>
</dbReference>
<accession>A0A6A6CUY4</accession>
<feature type="domain" description="Succinylglutamate desuccinylase/Aspartoacylase catalytic" evidence="5">
    <location>
        <begin position="83"/>
        <end position="275"/>
    </location>
</feature>
<evidence type="ECO:0000313" key="7">
    <source>
        <dbReference type="Proteomes" id="UP000799537"/>
    </source>
</evidence>
<reference evidence="6" key="1">
    <citation type="journal article" date="2020" name="Stud. Mycol.">
        <title>101 Dothideomycetes genomes: a test case for predicting lifestyles and emergence of pathogens.</title>
        <authorList>
            <person name="Haridas S."/>
            <person name="Albert R."/>
            <person name="Binder M."/>
            <person name="Bloem J."/>
            <person name="Labutti K."/>
            <person name="Salamov A."/>
            <person name="Andreopoulos B."/>
            <person name="Baker S."/>
            <person name="Barry K."/>
            <person name="Bills G."/>
            <person name="Bluhm B."/>
            <person name="Cannon C."/>
            <person name="Castanera R."/>
            <person name="Culley D."/>
            <person name="Daum C."/>
            <person name="Ezra D."/>
            <person name="Gonzalez J."/>
            <person name="Henrissat B."/>
            <person name="Kuo A."/>
            <person name="Liang C."/>
            <person name="Lipzen A."/>
            <person name="Lutzoni F."/>
            <person name="Magnuson J."/>
            <person name="Mondo S."/>
            <person name="Nolan M."/>
            <person name="Ohm R."/>
            <person name="Pangilinan J."/>
            <person name="Park H.-J."/>
            <person name="Ramirez L."/>
            <person name="Alfaro M."/>
            <person name="Sun H."/>
            <person name="Tritt A."/>
            <person name="Yoshinaga Y."/>
            <person name="Zwiers L.-H."/>
            <person name="Turgeon B."/>
            <person name="Goodwin S."/>
            <person name="Spatafora J."/>
            <person name="Crous P."/>
            <person name="Grigoriev I."/>
        </authorList>
    </citation>
    <scope>NUCLEOTIDE SEQUENCE</scope>
    <source>
        <strain evidence="6">ATCC 36951</strain>
    </source>
</reference>
<dbReference type="GO" id="GO:0016788">
    <property type="term" value="F:hydrolase activity, acting on ester bonds"/>
    <property type="evidence" value="ECO:0007669"/>
    <property type="project" value="InterPro"/>
</dbReference>
<keyword evidence="7" id="KW-1185">Reference proteome</keyword>
<evidence type="ECO:0000256" key="1">
    <source>
        <dbReference type="ARBA" id="ARBA00001947"/>
    </source>
</evidence>
<dbReference type="PANTHER" id="PTHR37326">
    <property type="entry name" value="BLL3975 PROTEIN"/>
    <property type="match status" value="1"/>
</dbReference>
<name>A0A6A6CUY4_ZASCE</name>
<dbReference type="AlphaFoldDB" id="A0A6A6CUY4"/>
<protein>
    <recommendedName>
        <fullName evidence="5">Succinylglutamate desuccinylase/Aspartoacylase catalytic domain-containing protein</fullName>
    </recommendedName>
</protein>
<dbReference type="Gene3D" id="3.40.630.10">
    <property type="entry name" value="Zn peptidases"/>
    <property type="match status" value="1"/>
</dbReference>
<dbReference type="Proteomes" id="UP000799537">
    <property type="component" value="Unassembled WGS sequence"/>
</dbReference>
<evidence type="ECO:0000256" key="2">
    <source>
        <dbReference type="ARBA" id="ARBA00022723"/>
    </source>
</evidence>
<evidence type="ECO:0000313" key="6">
    <source>
        <dbReference type="EMBL" id="KAF2170921.1"/>
    </source>
</evidence>
<dbReference type="OrthoDB" id="5588846at2759"/>
<keyword evidence="4" id="KW-0862">Zinc</keyword>